<reference evidence="1" key="1">
    <citation type="submission" date="2021-06" db="EMBL/GenBank/DDBJ databases">
        <title>Parelaphostrongylus tenuis whole genome reference sequence.</title>
        <authorList>
            <person name="Garwood T.J."/>
            <person name="Larsen P.A."/>
            <person name="Fountain-Jones N.M."/>
            <person name="Garbe J.R."/>
            <person name="Macchietto M.G."/>
            <person name="Kania S.A."/>
            <person name="Gerhold R.W."/>
            <person name="Richards J.E."/>
            <person name="Wolf T.M."/>
        </authorList>
    </citation>
    <scope>NUCLEOTIDE SEQUENCE</scope>
    <source>
        <strain evidence="1">MNPRO001-30</strain>
        <tissue evidence="1">Meninges</tissue>
    </source>
</reference>
<name>A0AAD5N8U5_PARTN</name>
<protein>
    <submittedName>
        <fullName evidence="1">Uncharacterized protein</fullName>
    </submittedName>
</protein>
<proteinExistence type="predicted"/>
<keyword evidence="2" id="KW-1185">Reference proteome</keyword>
<dbReference type="EMBL" id="JAHQIW010005194">
    <property type="protein sequence ID" value="KAJ1365211.1"/>
    <property type="molecule type" value="Genomic_DNA"/>
</dbReference>
<organism evidence="1 2">
    <name type="scientific">Parelaphostrongylus tenuis</name>
    <name type="common">Meningeal worm</name>
    <dbReference type="NCBI Taxonomy" id="148309"/>
    <lineage>
        <taxon>Eukaryota</taxon>
        <taxon>Metazoa</taxon>
        <taxon>Ecdysozoa</taxon>
        <taxon>Nematoda</taxon>
        <taxon>Chromadorea</taxon>
        <taxon>Rhabditida</taxon>
        <taxon>Rhabditina</taxon>
        <taxon>Rhabditomorpha</taxon>
        <taxon>Strongyloidea</taxon>
        <taxon>Metastrongylidae</taxon>
        <taxon>Parelaphostrongylus</taxon>
    </lineage>
</organism>
<evidence type="ECO:0000313" key="1">
    <source>
        <dbReference type="EMBL" id="KAJ1365211.1"/>
    </source>
</evidence>
<accession>A0AAD5N8U5</accession>
<gene>
    <name evidence="1" type="ORF">KIN20_025450</name>
</gene>
<dbReference type="Proteomes" id="UP001196413">
    <property type="component" value="Unassembled WGS sequence"/>
</dbReference>
<sequence>MISDIIRNEKTVVLRCDQEEDVIENTTLMLLFAVVSTERIKQATGMLTPSRNDLVIKV</sequence>
<dbReference type="AlphaFoldDB" id="A0AAD5N8U5"/>
<comment type="caution">
    <text evidence="1">The sequence shown here is derived from an EMBL/GenBank/DDBJ whole genome shotgun (WGS) entry which is preliminary data.</text>
</comment>
<evidence type="ECO:0000313" key="2">
    <source>
        <dbReference type="Proteomes" id="UP001196413"/>
    </source>
</evidence>